<protein>
    <submittedName>
        <fullName evidence="2">DinB family protein</fullName>
    </submittedName>
</protein>
<dbReference type="RefSeq" id="WP_378023888.1">
    <property type="nucleotide sequence ID" value="NZ_JBHSKG010000018.1"/>
</dbReference>
<feature type="domain" description="DinB-like" evidence="1">
    <location>
        <begin position="14"/>
        <end position="164"/>
    </location>
</feature>
<proteinExistence type="predicted"/>
<organism evidence="2 3">
    <name type="scientific">Actinomycetospora rhizophila</name>
    <dbReference type="NCBI Taxonomy" id="1416876"/>
    <lineage>
        <taxon>Bacteria</taxon>
        <taxon>Bacillati</taxon>
        <taxon>Actinomycetota</taxon>
        <taxon>Actinomycetes</taxon>
        <taxon>Pseudonocardiales</taxon>
        <taxon>Pseudonocardiaceae</taxon>
        <taxon>Actinomycetospora</taxon>
    </lineage>
</organism>
<dbReference type="EMBL" id="JBHSKG010000018">
    <property type="protein sequence ID" value="MFC5141747.1"/>
    <property type="molecule type" value="Genomic_DNA"/>
</dbReference>
<comment type="caution">
    <text evidence="2">The sequence shown here is derived from an EMBL/GenBank/DDBJ whole genome shotgun (WGS) entry which is preliminary data.</text>
</comment>
<gene>
    <name evidence="2" type="ORF">ACFPK1_26170</name>
</gene>
<dbReference type="InterPro" id="IPR024775">
    <property type="entry name" value="DinB-like"/>
</dbReference>
<evidence type="ECO:0000313" key="3">
    <source>
        <dbReference type="Proteomes" id="UP001596175"/>
    </source>
</evidence>
<accession>A0ABV9ZL29</accession>
<evidence type="ECO:0000313" key="2">
    <source>
        <dbReference type="EMBL" id="MFC5141747.1"/>
    </source>
</evidence>
<dbReference type="InterPro" id="IPR034660">
    <property type="entry name" value="DinB/YfiT-like"/>
</dbReference>
<dbReference type="SUPFAM" id="SSF109854">
    <property type="entry name" value="DinB/YfiT-like putative metalloenzymes"/>
    <property type="match status" value="1"/>
</dbReference>
<dbReference type="Pfam" id="PF12867">
    <property type="entry name" value="DinB_2"/>
    <property type="match status" value="1"/>
</dbReference>
<reference evidence="3" key="1">
    <citation type="journal article" date="2019" name="Int. J. Syst. Evol. Microbiol.">
        <title>The Global Catalogue of Microorganisms (GCM) 10K type strain sequencing project: providing services to taxonomists for standard genome sequencing and annotation.</title>
        <authorList>
            <consortium name="The Broad Institute Genomics Platform"/>
            <consortium name="The Broad Institute Genome Sequencing Center for Infectious Disease"/>
            <person name="Wu L."/>
            <person name="Ma J."/>
        </authorList>
    </citation>
    <scope>NUCLEOTIDE SEQUENCE [LARGE SCALE GENOMIC DNA]</scope>
    <source>
        <strain evidence="3">XZYJ18</strain>
    </source>
</reference>
<keyword evidence="3" id="KW-1185">Reference proteome</keyword>
<sequence>MDHGTDRSGLLRGQLALTRQLAEIVLADLTDEVCLRRPSPGSWTVHRDDRGRWVPDWDDDPPDDLAQPSLAWTMWQALWWGTVLLDQAEGRPVTPREEIVWPGATAGVDALRRLHDRWDAFLAARTEAELDAGDVVTFPFDDGRPLAAIAAWANVELTKNVAEMGVLRRLAEAA</sequence>
<name>A0ABV9ZL29_9PSEU</name>
<dbReference type="Proteomes" id="UP001596175">
    <property type="component" value="Unassembled WGS sequence"/>
</dbReference>
<evidence type="ECO:0000259" key="1">
    <source>
        <dbReference type="Pfam" id="PF12867"/>
    </source>
</evidence>